<organism evidence="1 2">
    <name type="scientific">Ensete ventricosum</name>
    <name type="common">Abyssinian banana</name>
    <name type="synonym">Musa ensete</name>
    <dbReference type="NCBI Taxonomy" id="4639"/>
    <lineage>
        <taxon>Eukaryota</taxon>
        <taxon>Viridiplantae</taxon>
        <taxon>Streptophyta</taxon>
        <taxon>Embryophyta</taxon>
        <taxon>Tracheophyta</taxon>
        <taxon>Spermatophyta</taxon>
        <taxon>Magnoliopsida</taxon>
        <taxon>Liliopsida</taxon>
        <taxon>Zingiberales</taxon>
        <taxon>Musaceae</taxon>
        <taxon>Ensete</taxon>
    </lineage>
</organism>
<evidence type="ECO:0000313" key="1">
    <source>
        <dbReference type="EMBL" id="RRT53564.1"/>
    </source>
</evidence>
<gene>
    <name evidence="1" type="ORF">B296_00018636</name>
</gene>
<dbReference type="Proteomes" id="UP000287651">
    <property type="component" value="Unassembled WGS sequence"/>
</dbReference>
<protein>
    <submittedName>
        <fullName evidence="1">Uncharacterized protein</fullName>
    </submittedName>
</protein>
<dbReference type="EMBL" id="AMZH03011077">
    <property type="protein sequence ID" value="RRT53564.1"/>
    <property type="molecule type" value="Genomic_DNA"/>
</dbReference>
<comment type="caution">
    <text evidence="1">The sequence shown here is derived from an EMBL/GenBank/DDBJ whole genome shotgun (WGS) entry which is preliminary data.</text>
</comment>
<dbReference type="AlphaFoldDB" id="A0A426YPB4"/>
<accession>A0A426YPB4</accession>
<sequence length="135" mass="15476">MKAVKVNKGEETEIDAVLVNSINSIYLQPFKALEHAKKQWQDNWQESLVRLQLMRMQTCDDGCWSLLQVAEAVGKKPLVLGCSRKKNCAARMQHCCHDLSMYTNTETDVRNFRQGRLHGGTYTGGRRTDHTHRLT</sequence>
<reference evidence="1 2" key="1">
    <citation type="journal article" date="2014" name="Agronomy (Basel)">
        <title>A Draft Genome Sequence for Ensete ventricosum, the Drought-Tolerant Tree Against Hunger.</title>
        <authorList>
            <person name="Harrison J."/>
            <person name="Moore K.A."/>
            <person name="Paszkiewicz K."/>
            <person name="Jones T."/>
            <person name="Grant M."/>
            <person name="Ambacheew D."/>
            <person name="Muzemil S."/>
            <person name="Studholme D.J."/>
        </authorList>
    </citation>
    <scope>NUCLEOTIDE SEQUENCE [LARGE SCALE GENOMIC DNA]</scope>
</reference>
<evidence type="ECO:0000313" key="2">
    <source>
        <dbReference type="Proteomes" id="UP000287651"/>
    </source>
</evidence>
<name>A0A426YPB4_ENSVE</name>
<proteinExistence type="predicted"/>